<sequence length="178" mass="20417">MASDRSWFRGPPLDTISFDLPVPSKWKVIEKMNELASQIDDEGDSAVSWACIKYRCKNSNDKPQIAYIRIWMQIPYFGTEIDDQVTRARQAAPKWIPPELIAYKGLMDKKSDVTPRLLGWRREQQDESGLVPGGFLVSLAWEKVPGMQLGDQLGSDAFWNLDEDERKRVRDAFKVTIP</sequence>
<dbReference type="EMBL" id="MDYO01000068">
    <property type="protein sequence ID" value="OQD89104.1"/>
    <property type="molecule type" value="Genomic_DNA"/>
</dbReference>
<proteinExistence type="predicted"/>
<dbReference type="Proteomes" id="UP000191612">
    <property type="component" value="Unassembled WGS sequence"/>
</dbReference>
<keyword evidence="2" id="KW-1185">Reference proteome</keyword>
<protein>
    <submittedName>
        <fullName evidence="1">Uncharacterized protein</fullName>
    </submittedName>
</protein>
<dbReference type="AlphaFoldDB" id="A0A1V6QIP4"/>
<name>A0A1V6QIP4_9EURO</name>
<comment type="caution">
    <text evidence="1">The sequence shown here is derived from an EMBL/GenBank/DDBJ whole genome shotgun (WGS) entry which is preliminary data.</text>
</comment>
<gene>
    <name evidence="1" type="ORF">PENSOL_c068G05981</name>
</gene>
<accession>A0A1V6QIP4</accession>
<evidence type="ECO:0000313" key="2">
    <source>
        <dbReference type="Proteomes" id="UP000191612"/>
    </source>
</evidence>
<reference evidence="2" key="1">
    <citation type="journal article" date="2017" name="Nat. Microbiol.">
        <title>Global analysis of biosynthetic gene clusters reveals vast potential of secondary metabolite production in Penicillium species.</title>
        <authorList>
            <person name="Nielsen J.C."/>
            <person name="Grijseels S."/>
            <person name="Prigent S."/>
            <person name="Ji B."/>
            <person name="Dainat J."/>
            <person name="Nielsen K.F."/>
            <person name="Frisvad J.C."/>
            <person name="Workman M."/>
            <person name="Nielsen J."/>
        </authorList>
    </citation>
    <scope>NUCLEOTIDE SEQUENCE [LARGE SCALE GENOMIC DNA]</scope>
    <source>
        <strain evidence="2">IBT 29525</strain>
    </source>
</reference>
<organism evidence="1 2">
    <name type="scientific">Penicillium solitum</name>
    <dbReference type="NCBI Taxonomy" id="60172"/>
    <lineage>
        <taxon>Eukaryota</taxon>
        <taxon>Fungi</taxon>
        <taxon>Dikarya</taxon>
        <taxon>Ascomycota</taxon>
        <taxon>Pezizomycotina</taxon>
        <taxon>Eurotiomycetes</taxon>
        <taxon>Eurotiomycetidae</taxon>
        <taxon>Eurotiales</taxon>
        <taxon>Aspergillaceae</taxon>
        <taxon>Penicillium</taxon>
    </lineage>
</organism>
<evidence type="ECO:0000313" key="1">
    <source>
        <dbReference type="EMBL" id="OQD89104.1"/>
    </source>
</evidence>